<gene>
    <name evidence="1" type="ORF">F6W96_12145</name>
</gene>
<organism evidence="1 2">
    <name type="scientific">Nocardia terpenica</name>
    <dbReference type="NCBI Taxonomy" id="455432"/>
    <lineage>
        <taxon>Bacteria</taxon>
        <taxon>Bacillati</taxon>
        <taxon>Actinomycetota</taxon>
        <taxon>Actinomycetes</taxon>
        <taxon>Mycobacteriales</taxon>
        <taxon>Nocardiaceae</taxon>
        <taxon>Nocardia</taxon>
    </lineage>
</organism>
<dbReference type="Proteomes" id="UP000500953">
    <property type="component" value="Chromosome"/>
</dbReference>
<evidence type="ECO:0000313" key="2">
    <source>
        <dbReference type="Proteomes" id="UP000500953"/>
    </source>
</evidence>
<evidence type="ECO:0000313" key="1">
    <source>
        <dbReference type="EMBL" id="QIS18937.1"/>
    </source>
</evidence>
<name>A0A6G9Z0P1_9NOCA</name>
<reference evidence="1 2" key="1">
    <citation type="journal article" date="2019" name="ACS Chem. Biol.">
        <title>Identification and Mobilization of a Cryptic Antibiotic Biosynthesis Gene Locus from a Human-Pathogenic Nocardia Isolate.</title>
        <authorList>
            <person name="Herisse M."/>
            <person name="Ishida K."/>
            <person name="Porter J.L."/>
            <person name="Howden B."/>
            <person name="Hertweck C."/>
            <person name="Stinear T.P."/>
            <person name="Pidot S.J."/>
        </authorList>
    </citation>
    <scope>NUCLEOTIDE SEQUENCE [LARGE SCALE GENOMIC DNA]</scope>
    <source>
        <strain evidence="1 2">AUSMDU00012715</strain>
    </source>
</reference>
<accession>A0A6G9Z0P1</accession>
<protein>
    <submittedName>
        <fullName evidence="1">Uncharacterized protein</fullName>
    </submittedName>
</protein>
<proteinExistence type="predicted"/>
<dbReference type="AlphaFoldDB" id="A0A6G9Z0P1"/>
<sequence>MPYPTPTWVAPLWWAPPPKRPAISRPTLVAAWIERAAEPKPPRKEFGDEMMGWSGVLGSTKPWVALAYTKLAAFLARVNIIVDEPEGWLAVSHLYADHVDALARFSAQYAAVAHKQRPRGLPNKLGDKVKCYALTVPPAVRAAMVSAPGPGDTGGVVDTERSARTFTSDPERHYETYHRVAMTHYVSTLRSKSTVFQDDPEITRSFAEQITALADFDDQSPSPWSADERRVNDRLSAQVDADAELRTGPHLSAAYLRAYGTMLRWASRGRPLHNATILYTQLRSARLDEQKAERARAAHETLVSADELTSFVGGSRPAREFLRVEDSDILSRAATILAHYPAFLPGTRVDCWEKTVALALLGGAPRAQTTGELRTAVEHAWQERTAADRAMSATPKAAAKLVEALLFLAVSQSTQIGDLGENRDGATDRIARRQVDTDAILHSHGLAIDDLEDRS</sequence>
<dbReference type="RefSeq" id="WP_167486250.1">
    <property type="nucleotide sequence ID" value="NZ_CP046173.1"/>
</dbReference>
<dbReference type="EMBL" id="CP046173">
    <property type="protein sequence ID" value="QIS18937.1"/>
    <property type="molecule type" value="Genomic_DNA"/>
</dbReference>